<dbReference type="KEGG" id="sfh:SFHH103_04060"/>
<feature type="compositionally biased region" description="Gly residues" evidence="1">
    <location>
        <begin position="49"/>
        <end position="60"/>
    </location>
</feature>
<feature type="region of interest" description="Disordered" evidence="1">
    <location>
        <begin position="47"/>
        <end position="82"/>
    </location>
</feature>
<sequence>MEFFFGAFTSEWEQQRAALLHEMSSGGRRASAEEEMRKRLKQLAQLGAASGGGGSGGASVGGPASKGRGVPRAQAKPATVASRPMEARLAAVAKGSQPAVVKMASYGGGARVGAMLNYVSRGGELKVENENGRILEGREELARVRGDWDHLFQNRAESRDIGSFTVEIAASGFASDEALHEQVRSTLTSGFGDRRYAYAIEKNEGGSVTVQGLVVLRSGQGERLTGDAKAAGIIQGRYDASAAVGEAAAKFSFHGYGNGVEFGASRLRGLVERHEDVRDDRGQSIANEKAAGDLVQKEWRGVLHSRKSRDVMHVIMSARAGTDVAAFEGAVRDFLAQQFAGHRYVFAMHDPASDPKEAGEGGKRPHVHAHAIVAMKSDSGDRIETTPAVFREWRSVMAEKAREHGIEMEMTDRREFASPPAFTRTQVRPVSREGRTEHVGTSEAAQARYDVKRSGRRTVAKSDRSRQYIIKVQESWQKVALAGGDRRVVAYAAQHREYLEAWLSTAQTETIGTVIRGDFGSNFRINLATLQEMVLEGQELREMSRAEFETYEKKVETALFKLERSVSADDRTDFDEIAGLARDFVNQKRELVDLYEQRKEALAEQGGESLRSEPRDPANDEWDAAVAKHGEAVVEAGNEAMIEIEHYREGLDRIEAGEFAADRKDGMQAGLQQAMERAAQLAVEGNSYLRDVAEQDQDLRQAIDRAEKQAEVDRQDDGRAGVIKAVQTVIAERIDRLNERLSDIAEASYATRNEVSAERQFLADMNGQLDKLGPGDVLDLSRTETDYGYDEEEAASARESGVDYVPSIERDRQEHESHIDSVAPQLEQLRAHGVTVETDFKIAAPPSQRDFGAYMNELAKEFAEAEPDLDEEKGKGPANVDAAAAQGREARDEPDRRPIDNDTREAHELASTVGATNRLQDRLDRDKETAQRSGETTRTDPAQQHIPRLEELEREQMQQRERDRDDRDR</sequence>
<keyword evidence="2" id="KW-0808">Transferase</keyword>
<feature type="region of interest" description="Disordered" evidence="1">
    <location>
        <begin position="865"/>
        <end position="969"/>
    </location>
</feature>
<geneLocation type="plasmid" evidence="2 3">
    <name>pSfHH103c</name>
</geneLocation>
<feature type="compositionally biased region" description="Basic and acidic residues" evidence="1">
    <location>
        <begin position="888"/>
        <end position="908"/>
    </location>
</feature>
<proteinExistence type="predicted"/>
<feature type="compositionally biased region" description="Basic and acidic residues" evidence="1">
    <location>
        <begin position="947"/>
        <end position="969"/>
    </location>
</feature>
<organism evidence="2 3">
    <name type="scientific">Sinorhizobium fredii (strain HH103)</name>
    <dbReference type="NCBI Taxonomy" id="1117943"/>
    <lineage>
        <taxon>Bacteria</taxon>
        <taxon>Pseudomonadati</taxon>
        <taxon>Pseudomonadota</taxon>
        <taxon>Alphaproteobacteria</taxon>
        <taxon>Hyphomicrobiales</taxon>
        <taxon>Rhizobiaceae</taxon>
        <taxon>Sinorhizobium/Ensifer group</taxon>
        <taxon>Sinorhizobium</taxon>
    </lineage>
</organism>
<evidence type="ECO:0000313" key="2">
    <source>
        <dbReference type="EMBL" id="CCE98551.1"/>
    </source>
</evidence>
<gene>
    <name evidence="2" type="primary">traA</name>
    <name evidence="2" type="ordered locus">SFHH103_04060</name>
</gene>
<dbReference type="Proteomes" id="UP000007735">
    <property type="component" value="Plasmid pSfHH103c"/>
</dbReference>
<reference evidence="2 3" key="1">
    <citation type="journal article" date="2012" name="J. Bacteriol.">
        <title>Genome sequence of the soybean symbiont Sinorhizobium fredii HH103.</title>
        <authorList>
            <person name="Weidner S."/>
            <person name="Becker A."/>
            <person name="Bonilla I."/>
            <person name="Jaenicke S."/>
            <person name="Lloret J."/>
            <person name="Margaret I."/>
            <person name="Puhler A."/>
            <person name="Ruiz-Sainz J.E."/>
            <person name="Schneiker-Bekel S."/>
            <person name="Szczepanowski R."/>
            <person name="Vinardell J.M."/>
            <person name="Zehner S."/>
            <person name="Gottfert M."/>
        </authorList>
    </citation>
    <scope>NUCLEOTIDE SEQUENCE [LARGE SCALE GENOMIC DNA]</scope>
    <source>
        <strain evidence="2 3">HH103</strain>
        <plasmid evidence="3">pSfHH103c</plasmid>
    </source>
</reference>
<accession>G9ABX2</accession>
<dbReference type="RefSeq" id="WP_014330857.1">
    <property type="nucleotide sequence ID" value="NC_016814.1"/>
</dbReference>
<dbReference type="EMBL" id="HE616893">
    <property type="protein sequence ID" value="CCE98551.1"/>
    <property type="molecule type" value="Genomic_DNA"/>
</dbReference>
<dbReference type="GO" id="GO:0004674">
    <property type="term" value="F:protein serine/threonine kinase activity"/>
    <property type="evidence" value="ECO:0007669"/>
    <property type="project" value="UniProtKB-EC"/>
</dbReference>
<name>G9ABX2_SINF1</name>
<evidence type="ECO:0000313" key="3">
    <source>
        <dbReference type="Proteomes" id="UP000007735"/>
    </source>
</evidence>
<dbReference type="eggNOG" id="COG3843">
    <property type="taxonomic scope" value="Bacteria"/>
</dbReference>
<protein>
    <submittedName>
        <fullName evidence="2">Ti-type conjugative transfer relaxase TraA</fullName>
        <ecNumber evidence="2">2.7.11.1</ecNumber>
    </submittedName>
</protein>
<feature type="compositionally biased region" description="Basic and acidic residues" evidence="1">
    <location>
        <begin position="919"/>
        <end position="938"/>
    </location>
</feature>
<dbReference type="PATRIC" id="fig|380.5.peg.4275"/>
<dbReference type="EC" id="2.7.11.1" evidence="2"/>
<evidence type="ECO:0000256" key="1">
    <source>
        <dbReference type="SAM" id="MobiDB-lite"/>
    </source>
</evidence>
<dbReference type="AlphaFoldDB" id="G9ABX2"/>
<dbReference type="HOGENOM" id="CLU_346782_0_0_5"/>
<keyword evidence="2" id="KW-0614">Plasmid</keyword>